<sequence length="177" mass="19608">MKVLVAYESKYGATEGIAERIGERLRTRGLEAEVVRCSDIGDASGFDAYVVGSATYEFRWRKGARTFVKHHADVLAAHPTWLFSSGPLGTETVDKDGNDVLKGAEPKQFATYAELIHPRGTQVFRGAYHHDKIRGGDRIVAWMPGIREILPEGDFREWDVIEGWADSIADSLAAART</sequence>
<dbReference type="InterPro" id="IPR052200">
    <property type="entry name" value="Protoporphyrinogen_IX_DH"/>
</dbReference>
<dbReference type="PANTHER" id="PTHR38030:SF2">
    <property type="entry name" value="PROTOPORPHYRINOGEN IX DEHYDROGENASE [QUINONE]"/>
    <property type="match status" value="1"/>
</dbReference>
<dbReference type="Pfam" id="PF12724">
    <property type="entry name" value="Flavodoxin_5"/>
    <property type="match status" value="1"/>
</dbReference>
<feature type="domain" description="Flavodoxin-like" evidence="1">
    <location>
        <begin position="3"/>
        <end position="169"/>
    </location>
</feature>
<dbReference type="RefSeq" id="WP_320943318.1">
    <property type="nucleotide sequence ID" value="NZ_BAABEU010000011.1"/>
</dbReference>
<dbReference type="PROSITE" id="PS50902">
    <property type="entry name" value="FLAVODOXIN_LIKE"/>
    <property type="match status" value="1"/>
</dbReference>
<organism evidence="2 3">
    <name type="scientific">Microbacterium rhizosphaerae</name>
    <dbReference type="NCBI Taxonomy" id="1678237"/>
    <lineage>
        <taxon>Bacteria</taxon>
        <taxon>Bacillati</taxon>
        <taxon>Actinomycetota</taxon>
        <taxon>Actinomycetes</taxon>
        <taxon>Micrococcales</taxon>
        <taxon>Microbacteriaceae</taxon>
        <taxon>Microbacterium</taxon>
    </lineage>
</organism>
<evidence type="ECO:0000259" key="1">
    <source>
        <dbReference type="PROSITE" id="PS50902"/>
    </source>
</evidence>
<name>A0ABZ0SML4_9MICO</name>
<dbReference type="Gene3D" id="3.40.50.360">
    <property type="match status" value="1"/>
</dbReference>
<gene>
    <name evidence="2" type="ORF">SM116_04795</name>
</gene>
<evidence type="ECO:0000313" key="3">
    <source>
        <dbReference type="Proteomes" id="UP001323798"/>
    </source>
</evidence>
<evidence type="ECO:0000313" key="2">
    <source>
        <dbReference type="EMBL" id="WPR90614.1"/>
    </source>
</evidence>
<dbReference type="InterPro" id="IPR026816">
    <property type="entry name" value="Flavodoxin_dom"/>
</dbReference>
<dbReference type="Proteomes" id="UP001323798">
    <property type="component" value="Chromosome"/>
</dbReference>
<dbReference type="InterPro" id="IPR029039">
    <property type="entry name" value="Flavoprotein-like_sf"/>
</dbReference>
<dbReference type="SUPFAM" id="SSF52218">
    <property type="entry name" value="Flavoproteins"/>
    <property type="match status" value="1"/>
</dbReference>
<reference evidence="2 3" key="1">
    <citation type="submission" date="2023-11" db="EMBL/GenBank/DDBJ databases">
        <title>Genome sequence of Microbacterium rhizosphaerae KACC 19337.</title>
        <authorList>
            <person name="Choi H."/>
            <person name="Kim S."/>
            <person name="Kim Y."/>
            <person name="Kwon S.-W."/>
            <person name="Heo J."/>
        </authorList>
    </citation>
    <scope>NUCLEOTIDE SEQUENCE [LARGE SCALE GENOMIC DNA]</scope>
    <source>
        <strain evidence="2 3">KACC 19337</strain>
    </source>
</reference>
<accession>A0ABZ0SML4</accession>
<proteinExistence type="predicted"/>
<protein>
    <submittedName>
        <fullName evidence="2">Flavodoxin domain-containing protein</fullName>
    </submittedName>
</protein>
<dbReference type="InterPro" id="IPR008254">
    <property type="entry name" value="Flavodoxin/NO_synth"/>
</dbReference>
<dbReference type="PANTHER" id="PTHR38030">
    <property type="entry name" value="PROTOPORPHYRINOGEN IX DEHYDROGENASE [MENAQUINONE]"/>
    <property type="match status" value="1"/>
</dbReference>
<dbReference type="EMBL" id="CP139368">
    <property type="protein sequence ID" value="WPR90614.1"/>
    <property type="molecule type" value="Genomic_DNA"/>
</dbReference>
<keyword evidence="3" id="KW-1185">Reference proteome</keyword>